<evidence type="ECO:0000313" key="5">
    <source>
        <dbReference type="Proteomes" id="UP000317010"/>
    </source>
</evidence>
<dbReference type="Proteomes" id="UP000317010">
    <property type="component" value="Unassembled WGS sequence"/>
</dbReference>
<dbReference type="PROSITE" id="PS50977">
    <property type="entry name" value="HTH_TETR_2"/>
    <property type="match status" value="1"/>
</dbReference>
<dbReference type="PRINTS" id="PR00455">
    <property type="entry name" value="HTHTETR"/>
</dbReference>
<dbReference type="GO" id="GO:0003677">
    <property type="term" value="F:DNA binding"/>
    <property type="evidence" value="ECO:0007669"/>
    <property type="project" value="UniProtKB-UniRule"/>
</dbReference>
<protein>
    <submittedName>
        <fullName evidence="4">TetR family transcriptional regulator</fullName>
    </submittedName>
</protein>
<dbReference type="Pfam" id="PF00440">
    <property type="entry name" value="TetR_N"/>
    <property type="match status" value="1"/>
</dbReference>
<dbReference type="OrthoDB" id="9802802at2"/>
<feature type="domain" description="HTH tetR-type" evidence="3">
    <location>
        <begin position="9"/>
        <end position="69"/>
    </location>
</feature>
<proteinExistence type="predicted"/>
<dbReference type="InterPro" id="IPR050109">
    <property type="entry name" value="HTH-type_TetR-like_transc_reg"/>
</dbReference>
<reference evidence="4 5" key="1">
    <citation type="submission" date="2019-07" db="EMBL/GenBank/DDBJ databases">
        <title>Genomic Encyclopedia of Archaeal and Bacterial Type Strains, Phase II (KMG-II): from individual species to whole genera.</title>
        <authorList>
            <person name="Goeker M."/>
        </authorList>
    </citation>
    <scope>NUCLEOTIDE SEQUENCE [LARGE SCALE GENOMIC DNA]</scope>
    <source>
        <strain evidence="4 5">ATCC BAA-1854</strain>
    </source>
</reference>
<gene>
    <name evidence="4" type="ORF">JN11_02200</name>
</gene>
<dbReference type="Gene3D" id="1.10.10.60">
    <property type="entry name" value="Homeodomain-like"/>
    <property type="match status" value="1"/>
</dbReference>
<evidence type="ECO:0000313" key="4">
    <source>
        <dbReference type="EMBL" id="TWJ00937.1"/>
    </source>
</evidence>
<dbReference type="AlphaFoldDB" id="A0A562U6A3"/>
<accession>A0A562U6A3</accession>
<dbReference type="InterPro" id="IPR009057">
    <property type="entry name" value="Homeodomain-like_sf"/>
</dbReference>
<dbReference type="Gene3D" id="1.10.357.10">
    <property type="entry name" value="Tetracycline Repressor, domain 2"/>
    <property type="match status" value="1"/>
</dbReference>
<dbReference type="SUPFAM" id="SSF46689">
    <property type="entry name" value="Homeodomain-like"/>
    <property type="match status" value="1"/>
</dbReference>
<comment type="caution">
    <text evidence="4">The sequence shown here is derived from an EMBL/GenBank/DDBJ whole genome shotgun (WGS) entry which is preliminary data.</text>
</comment>
<evidence type="ECO:0000256" key="1">
    <source>
        <dbReference type="ARBA" id="ARBA00023125"/>
    </source>
</evidence>
<name>A0A562U6A3_9SPHI</name>
<organism evidence="4 5">
    <name type="scientific">Mucilaginibacter frigoritolerans</name>
    <dbReference type="NCBI Taxonomy" id="652788"/>
    <lineage>
        <taxon>Bacteria</taxon>
        <taxon>Pseudomonadati</taxon>
        <taxon>Bacteroidota</taxon>
        <taxon>Sphingobacteriia</taxon>
        <taxon>Sphingobacteriales</taxon>
        <taxon>Sphingobacteriaceae</taxon>
        <taxon>Mucilaginibacter</taxon>
    </lineage>
</organism>
<dbReference type="PANTHER" id="PTHR30328:SF54">
    <property type="entry name" value="HTH-TYPE TRANSCRIPTIONAL REPRESSOR SCO4008"/>
    <property type="match status" value="1"/>
</dbReference>
<keyword evidence="1 2" id="KW-0238">DNA-binding</keyword>
<feature type="DNA-binding region" description="H-T-H motif" evidence="2">
    <location>
        <begin position="32"/>
        <end position="51"/>
    </location>
</feature>
<keyword evidence="5" id="KW-1185">Reference proteome</keyword>
<dbReference type="PANTHER" id="PTHR30328">
    <property type="entry name" value="TRANSCRIPTIONAL REPRESSOR"/>
    <property type="match status" value="1"/>
</dbReference>
<evidence type="ECO:0000256" key="2">
    <source>
        <dbReference type="PROSITE-ProRule" id="PRU00335"/>
    </source>
</evidence>
<dbReference type="EMBL" id="VLLI01000005">
    <property type="protein sequence ID" value="TWJ00937.1"/>
    <property type="molecule type" value="Genomic_DNA"/>
</dbReference>
<evidence type="ECO:0000259" key="3">
    <source>
        <dbReference type="PROSITE" id="PS50977"/>
    </source>
</evidence>
<dbReference type="InterPro" id="IPR001647">
    <property type="entry name" value="HTH_TetR"/>
</dbReference>
<dbReference type="RefSeq" id="WP_144912436.1">
    <property type="nucleotide sequence ID" value="NZ_VLLI01000005.1"/>
</dbReference>
<sequence length="205" mass="23893">MITVTDQQDIKKEKILDAAHQRFLHYGYSKTTMNEIAGDLSMSKALLYYYFPDKSQLYVAVMQKVATDYLKILESRINTFCNLKEAFVFQINTQHDFIVTNYNFFDFFRLNEQNLPDAIWEIVEKVHQSEIDLLVNAINIEAYKGNIKPVENPSEIISLLLDALHGVRVSSISNKKTMFHRKEDLEEIHNKRLLLADIFIKGLLN</sequence>